<dbReference type="PANTHER" id="PTHR35841:SF1">
    <property type="entry name" value="PHOSPHONATES-BINDING PERIPLASMIC PROTEIN"/>
    <property type="match status" value="1"/>
</dbReference>
<dbReference type="PANTHER" id="PTHR35841">
    <property type="entry name" value="PHOSPHONATES-BINDING PERIPLASMIC PROTEIN"/>
    <property type="match status" value="1"/>
</dbReference>
<dbReference type="Gene3D" id="3.40.190.10">
    <property type="entry name" value="Periplasmic binding protein-like II"/>
    <property type="match status" value="2"/>
</dbReference>
<organism evidence="1 2">
    <name type="scientific">Candidatus Marithioploca araucensis</name>
    <dbReference type="NCBI Taxonomy" id="70273"/>
    <lineage>
        <taxon>Bacteria</taxon>
        <taxon>Pseudomonadati</taxon>
        <taxon>Pseudomonadota</taxon>
        <taxon>Gammaproteobacteria</taxon>
        <taxon>Thiotrichales</taxon>
        <taxon>Thiotrichaceae</taxon>
        <taxon>Candidatus Marithioploca</taxon>
    </lineage>
</organism>
<evidence type="ECO:0000313" key="2">
    <source>
        <dbReference type="Proteomes" id="UP001171945"/>
    </source>
</evidence>
<dbReference type="SUPFAM" id="SSF53850">
    <property type="entry name" value="Periplasmic binding protein-like II"/>
    <property type="match status" value="1"/>
</dbReference>
<gene>
    <name evidence="1" type="ORF">QUF54_00425</name>
</gene>
<proteinExistence type="predicted"/>
<dbReference type="Pfam" id="PF12974">
    <property type="entry name" value="Phosphonate-bd"/>
    <property type="match status" value="1"/>
</dbReference>
<dbReference type="EMBL" id="JAUCGM010000006">
    <property type="protein sequence ID" value="MDM8561801.1"/>
    <property type="molecule type" value="Genomic_DNA"/>
</dbReference>
<dbReference type="Proteomes" id="UP001171945">
    <property type="component" value="Unassembled WGS sequence"/>
</dbReference>
<keyword evidence="2" id="KW-1185">Reference proteome</keyword>
<reference evidence="1" key="1">
    <citation type="submission" date="2023-06" db="EMBL/GenBank/DDBJ databases">
        <title>Uncultivated large filamentous bacteria from sulfidic sediments reveal new species and different genomic features in energy metabolism and defense.</title>
        <authorList>
            <person name="Fonseca A."/>
        </authorList>
    </citation>
    <scope>NUCLEOTIDE SEQUENCE</scope>
    <source>
        <strain evidence="1">HSG4</strain>
    </source>
</reference>
<sequence>NEIAPIGSATNPLKMSIDRKQAIQYIKPLFEAITNEFDIHFKLSYEKNDVIKAFCEQKIQMTLLGTSSYGEVRKRCRTLVQIIAVVVEKGSSSSYSGIFVRKGNHLNTLEDLTGKSIAFGNPYSTSSFTFPVFMLIEAGINPAKDFDRIFIYNHFASIKALKTGKVIAVGSSFDAWLKAVRDGRIDPLYFKPLAKSIPIPNAPFVINKNLPKTLKAKLRNAFHVIHTKLSSNELLNIRGKKIDRYDVEVDKQHYISTLKTLEVITNEIKKSILEKANQH</sequence>
<accession>A0ABT7VQ57</accession>
<comment type="caution">
    <text evidence="1">The sequence shown here is derived from an EMBL/GenBank/DDBJ whole genome shotgun (WGS) entry which is preliminary data.</text>
</comment>
<name>A0ABT7VQ57_9GAMM</name>
<protein>
    <submittedName>
        <fullName evidence="1">PhnD/SsuA/transferrin family substrate-binding protein</fullName>
    </submittedName>
</protein>
<feature type="non-terminal residue" evidence="1">
    <location>
        <position position="1"/>
    </location>
</feature>
<evidence type="ECO:0000313" key="1">
    <source>
        <dbReference type="EMBL" id="MDM8561801.1"/>
    </source>
</evidence>